<dbReference type="InterPro" id="IPR007999">
    <property type="entry name" value="DUF745"/>
</dbReference>
<organism evidence="2 3">
    <name type="scientific">Drosophila busckii</name>
    <name type="common">Fruit fly</name>
    <dbReference type="NCBI Taxonomy" id="30019"/>
    <lineage>
        <taxon>Eukaryota</taxon>
        <taxon>Metazoa</taxon>
        <taxon>Ecdysozoa</taxon>
        <taxon>Arthropoda</taxon>
        <taxon>Hexapoda</taxon>
        <taxon>Insecta</taxon>
        <taxon>Pterygota</taxon>
        <taxon>Neoptera</taxon>
        <taxon>Endopterygota</taxon>
        <taxon>Diptera</taxon>
        <taxon>Brachycera</taxon>
        <taxon>Muscomorpha</taxon>
        <taxon>Ephydroidea</taxon>
        <taxon>Drosophilidae</taxon>
        <taxon>Drosophila</taxon>
    </lineage>
</organism>
<accession>A0A0M4F2A7</accession>
<dbReference type="OMA" id="QECETKT"/>
<dbReference type="SUPFAM" id="SSF57997">
    <property type="entry name" value="Tropomyosin"/>
    <property type="match status" value="1"/>
</dbReference>
<name>A0A0M4F2A7_DROBS</name>
<gene>
    <name evidence="2" type="ORF">Dbus_chr3Rg287</name>
</gene>
<dbReference type="AlphaFoldDB" id="A0A0M4F2A7"/>
<evidence type="ECO:0000313" key="2">
    <source>
        <dbReference type="EMBL" id="ALC45537.1"/>
    </source>
</evidence>
<sequence length="159" mass="16698">MAAAEAASTHVKLELAEKAAQSAKAAEAALAGKQQIMEQFTQEVAEAESVVGEVSNSLQSTQTNANAAAQALSEATEQLAELKRLVAAGTSNLANIESVTNGAQQALTEKTQLLEAAKTRVESLNRQLLEARDDFEKTKKAAYKAACAAVEAKQKAQKP</sequence>
<evidence type="ECO:0000313" key="3">
    <source>
        <dbReference type="Proteomes" id="UP000494163"/>
    </source>
</evidence>
<dbReference type="PANTHER" id="PTHR37161">
    <property type="entry name" value="HDC10475"/>
    <property type="match status" value="1"/>
</dbReference>
<dbReference type="Proteomes" id="UP000494163">
    <property type="component" value="Chromosome 3R"/>
</dbReference>
<keyword evidence="1" id="KW-0175">Coiled coil</keyword>
<protein>
    <submittedName>
        <fullName evidence="2">CG14841</fullName>
    </submittedName>
</protein>
<dbReference type="Pfam" id="PF05335">
    <property type="entry name" value="DUF745"/>
    <property type="match status" value="1"/>
</dbReference>
<feature type="coiled-coil region" evidence="1">
    <location>
        <begin position="23"/>
        <end position="141"/>
    </location>
</feature>
<reference evidence="2 3" key="1">
    <citation type="submission" date="2015-08" db="EMBL/GenBank/DDBJ databases">
        <title>Ancestral chromatin configuration constrains chromatin evolution on differentiating sex chromosomes in Drosophila.</title>
        <authorList>
            <person name="Zhou Q."/>
            <person name="Bachtrog D."/>
        </authorList>
    </citation>
    <scope>NUCLEOTIDE SEQUENCE [LARGE SCALE GENOMIC DNA]</scope>
    <source>
        <tissue evidence="2">Whole larvae</tissue>
    </source>
</reference>
<evidence type="ECO:0000256" key="1">
    <source>
        <dbReference type="SAM" id="Coils"/>
    </source>
</evidence>
<proteinExistence type="predicted"/>
<dbReference type="EMBL" id="CP012526">
    <property type="protein sequence ID" value="ALC45537.1"/>
    <property type="molecule type" value="Genomic_DNA"/>
</dbReference>
<dbReference type="PANTHER" id="PTHR37161:SF2">
    <property type="entry name" value="AT11648P-RELATED"/>
    <property type="match status" value="1"/>
</dbReference>
<keyword evidence="3" id="KW-1185">Reference proteome</keyword>
<dbReference type="SMR" id="A0A0M4F2A7"/>
<dbReference type="OrthoDB" id="7868124at2759"/>